<gene>
    <name evidence="1" type="ORF">H8S40_05065</name>
</gene>
<dbReference type="Proteomes" id="UP000631576">
    <property type="component" value="Unassembled WGS sequence"/>
</dbReference>
<organism evidence="1 2">
    <name type="scientific">Ruminococcus hominis</name>
    <dbReference type="NCBI Taxonomy" id="2763065"/>
    <lineage>
        <taxon>Bacteria</taxon>
        <taxon>Bacillati</taxon>
        <taxon>Bacillota</taxon>
        <taxon>Clostridia</taxon>
        <taxon>Eubacteriales</taxon>
        <taxon>Oscillospiraceae</taxon>
        <taxon>Ruminococcus</taxon>
    </lineage>
</organism>
<accession>A0ABR7G679</accession>
<comment type="caution">
    <text evidence="1">The sequence shown here is derived from an EMBL/GenBank/DDBJ whole genome shotgun (WGS) entry which is preliminary data.</text>
</comment>
<sequence>MNIELKNAVLSIDVKAQYDECVKKLLGHKIILAHILTKAIEEFRRMRPEEVVHFIEGEP</sequence>
<evidence type="ECO:0000313" key="2">
    <source>
        <dbReference type="Proteomes" id="UP000631576"/>
    </source>
</evidence>
<protein>
    <submittedName>
        <fullName evidence="1">Uncharacterized protein</fullName>
    </submittedName>
</protein>
<keyword evidence="2" id="KW-1185">Reference proteome</keyword>
<evidence type="ECO:0000313" key="1">
    <source>
        <dbReference type="EMBL" id="MBC5682943.1"/>
    </source>
</evidence>
<dbReference type="RefSeq" id="WP_186864737.1">
    <property type="nucleotide sequence ID" value="NZ_JACOPE010000001.1"/>
</dbReference>
<proteinExistence type="predicted"/>
<name>A0ABR7G679_9FIRM</name>
<reference evidence="1 2" key="1">
    <citation type="submission" date="2020-08" db="EMBL/GenBank/DDBJ databases">
        <title>Genome public.</title>
        <authorList>
            <person name="Liu C."/>
            <person name="Sun Q."/>
        </authorList>
    </citation>
    <scope>NUCLEOTIDE SEQUENCE [LARGE SCALE GENOMIC DNA]</scope>
    <source>
        <strain evidence="1 2">NSJ-13</strain>
    </source>
</reference>
<dbReference type="EMBL" id="JACOPE010000001">
    <property type="protein sequence ID" value="MBC5682943.1"/>
    <property type="molecule type" value="Genomic_DNA"/>
</dbReference>